<protein>
    <submittedName>
        <fullName evidence="2">Uncharacterized protein</fullName>
    </submittedName>
</protein>
<dbReference type="Proteomes" id="UP000602381">
    <property type="component" value="Unassembled WGS sequence"/>
</dbReference>
<sequence>MDTTLAGPNAIDPMRMTPDERNTEVGRILGAGLVRLHARQSSELSADSGESSLDFSPPQRRHANPGSEAGAGPSTKRKA</sequence>
<organism evidence="2 3">
    <name type="scientific">Iodidimonas muriae</name>
    <dbReference type="NCBI Taxonomy" id="261467"/>
    <lineage>
        <taxon>Bacteria</taxon>
        <taxon>Pseudomonadati</taxon>
        <taxon>Pseudomonadota</taxon>
        <taxon>Alphaproteobacteria</taxon>
        <taxon>Iodidimonadales</taxon>
        <taxon>Iodidimonadaceae</taxon>
        <taxon>Iodidimonas</taxon>
    </lineage>
</organism>
<feature type="region of interest" description="Disordered" evidence="1">
    <location>
        <begin position="40"/>
        <end position="79"/>
    </location>
</feature>
<evidence type="ECO:0000313" key="3">
    <source>
        <dbReference type="Proteomes" id="UP000602381"/>
    </source>
</evidence>
<dbReference type="RefSeq" id="WP_150006447.1">
    <property type="nucleotide sequence ID" value="NZ_BMOV01000010.1"/>
</dbReference>
<gene>
    <name evidence="2" type="ORF">GCM10007972_24430</name>
</gene>
<comment type="caution">
    <text evidence="2">The sequence shown here is derived from an EMBL/GenBank/DDBJ whole genome shotgun (WGS) entry which is preliminary data.</text>
</comment>
<evidence type="ECO:0000256" key="1">
    <source>
        <dbReference type="SAM" id="MobiDB-lite"/>
    </source>
</evidence>
<accession>A0ABQ2LFS0</accession>
<keyword evidence="3" id="KW-1185">Reference proteome</keyword>
<feature type="compositionally biased region" description="Low complexity" evidence="1">
    <location>
        <begin position="41"/>
        <end position="54"/>
    </location>
</feature>
<dbReference type="EMBL" id="BMOV01000010">
    <property type="protein sequence ID" value="GGO15887.1"/>
    <property type="molecule type" value="Genomic_DNA"/>
</dbReference>
<reference evidence="3" key="1">
    <citation type="journal article" date="2019" name="Int. J. Syst. Evol. Microbiol.">
        <title>The Global Catalogue of Microorganisms (GCM) 10K type strain sequencing project: providing services to taxonomists for standard genome sequencing and annotation.</title>
        <authorList>
            <consortium name="The Broad Institute Genomics Platform"/>
            <consortium name="The Broad Institute Genome Sequencing Center for Infectious Disease"/>
            <person name="Wu L."/>
            <person name="Ma J."/>
        </authorList>
    </citation>
    <scope>NUCLEOTIDE SEQUENCE [LARGE SCALE GENOMIC DNA]</scope>
    <source>
        <strain evidence="3">JCM 17843</strain>
    </source>
</reference>
<evidence type="ECO:0000313" key="2">
    <source>
        <dbReference type="EMBL" id="GGO15887.1"/>
    </source>
</evidence>
<proteinExistence type="predicted"/>
<feature type="region of interest" description="Disordered" evidence="1">
    <location>
        <begin position="1"/>
        <end position="21"/>
    </location>
</feature>
<name>A0ABQ2LFS0_9PROT</name>